<evidence type="ECO:0000256" key="1">
    <source>
        <dbReference type="ARBA" id="ARBA00001933"/>
    </source>
</evidence>
<accession>A0ABW9KKY2</accession>
<dbReference type="SUPFAM" id="SSF53383">
    <property type="entry name" value="PLP-dependent transferases"/>
    <property type="match status" value="1"/>
</dbReference>
<dbReference type="PANTHER" id="PTHR32328">
    <property type="entry name" value="L-SERYL-TRNA(SEC) SELENIUM TRANSFERASE"/>
    <property type="match status" value="1"/>
</dbReference>
<dbReference type="Proteomes" id="UP001634747">
    <property type="component" value="Unassembled WGS sequence"/>
</dbReference>
<dbReference type="InterPro" id="IPR006311">
    <property type="entry name" value="TAT_signal"/>
</dbReference>
<proteinExistence type="predicted"/>
<name>A0ABW9KKY2_9BACT</name>
<keyword evidence="2" id="KW-0663">Pyridoxal phosphate</keyword>
<reference evidence="4 5" key="1">
    <citation type="submission" date="2024-12" db="EMBL/GenBank/DDBJ databases">
        <authorList>
            <person name="Lee Y."/>
        </authorList>
    </citation>
    <scope>NUCLEOTIDE SEQUENCE [LARGE SCALE GENOMIC DNA]</scope>
    <source>
        <strain evidence="4 5">03SUJ4</strain>
    </source>
</reference>
<dbReference type="RefSeq" id="WP_263412532.1">
    <property type="nucleotide sequence ID" value="NZ_BAABBH010000001.1"/>
</dbReference>
<gene>
    <name evidence="4" type="ORF">ACK2TP_09330</name>
</gene>
<keyword evidence="3" id="KW-0732">Signal</keyword>
<dbReference type="PROSITE" id="PS51318">
    <property type="entry name" value="TAT"/>
    <property type="match status" value="1"/>
</dbReference>
<dbReference type="PANTHER" id="PTHR32328:SF0">
    <property type="entry name" value="L-SERYL-TRNA(SEC) SELENIUM TRANSFERASE"/>
    <property type="match status" value="1"/>
</dbReference>
<protein>
    <submittedName>
        <fullName evidence="4">Selenocysteine synthase</fullName>
    </submittedName>
</protein>
<dbReference type="EMBL" id="JBJYXY010000001">
    <property type="protein sequence ID" value="MFN2975963.1"/>
    <property type="molecule type" value="Genomic_DNA"/>
</dbReference>
<dbReference type="Gene3D" id="3.40.640.10">
    <property type="entry name" value="Type I PLP-dependent aspartate aminotransferase-like (Major domain)"/>
    <property type="match status" value="1"/>
</dbReference>
<evidence type="ECO:0000313" key="5">
    <source>
        <dbReference type="Proteomes" id="UP001634747"/>
    </source>
</evidence>
<sequence>MRSFPSFRLHPVTRRGFVGALGALAASLRSAGAAAQTAPAAAIAPAGVDYYDELGVTKIINAAGTYTALTAACMPPEVVEAVRVAALHPVRLHDLQQKAGEYLAQRLRCEGAVVTCGASSAITLATAACLQAANPKLQITDMPQNLGTAKKQVIVQRAHRYGYDHAIFTPGARITEVLTMDDYKRACGAGDAVMTNFFNAAEDEIGPEGPAQIGREEWLRVAHDYGIPCHIDAAADMPPISNLWKYTGMGFDLVSFSGGKGIRGPQNAGVLLGKKRLTDLAHANNNPNDGVCRGMKVAKEQIVGMVAAVDWVLSHTEEQMQGNYQERADLIASTLRGLPGVRTETVTPHIANHVPHLLVRVDPAVSRVPASAVLTAVRAGTPSIELNPNSCRPANQGIPSDANTLVVGVWMLQPGEDRVVGRALRTALLGNSQPTKA</sequence>
<organism evidence="4 5">
    <name type="scientific">Terriglobus aquaticus</name>
    <dbReference type="NCBI Taxonomy" id="940139"/>
    <lineage>
        <taxon>Bacteria</taxon>
        <taxon>Pseudomonadati</taxon>
        <taxon>Acidobacteriota</taxon>
        <taxon>Terriglobia</taxon>
        <taxon>Terriglobales</taxon>
        <taxon>Acidobacteriaceae</taxon>
        <taxon>Terriglobus</taxon>
    </lineage>
</organism>
<feature type="chain" id="PRO_5046993054" evidence="3">
    <location>
        <begin position="36"/>
        <end position="437"/>
    </location>
</feature>
<dbReference type="InterPro" id="IPR015421">
    <property type="entry name" value="PyrdxlP-dep_Trfase_major"/>
</dbReference>
<comment type="cofactor">
    <cofactor evidence="1">
        <name>pyridoxal 5'-phosphate</name>
        <dbReference type="ChEBI" id="CHEBI:597326"/>
    </cofactor>
</comment>
<evidence type="ECO:0000256" key="3">
    <source>
        <dbReference type="SAM" id="SignalP"/>
    </source>
</evidence>
<keyword evidence="5" id="KW-1185">Reference proteome</keyword>
<evidence type="ECO:0000256" key="2">
    <source>
        <dbReference type="ARBA" id="ARBA00022898"/>
    </source>
</evidence>
<feature type="signal peptide" evidence="3">
    <location>
        <begin position="1"/>
        <end position="35"/>
    </location>
</feature>
<dbReference type="InterPro" id="IPR015424">
    <property type="entry name" value="PyrdxlP-dep_Trfase"/>
</dbReference>
<evidence type="ECO:0000313" key="4">
    <source>
        <dbReference type="EMBL" id="MFN2975963.1"/>
    </source>
</evidence>
<comment type="caution">
    <text evidence="4">The sequence shown here is derived from an EMBL/GenBank/DDBJ whole genome shotgun (WGS) entry which is preliminary data.</text>
</comment>